<dbReference type="InterPro" id="IPR023635">
    <property type="entry name" value="Peptide_deformylase"/>
</dbReference>
<keyword evidence="8" id="KW-1185">Reference proteome</keyword>
<comment type="cofactor">
    <cofactor evidence="6">
        <name>Fe(2+)</name>
        <dbReference type="ChEBI" id="CHEBI:29033"/>
    </cofactor>
    <text evidence="6">Binds 1 Fe(2+) ion.</text>
</comment>
<comment type="function">
    <text evidence="6">Removes the formyl group from the N-terminal Met of newly synthesized proteins. Requires at least a dipeptide for an efficient rate of reaction. N-terminal L-methionine is a prerequisite for activity but the enzyme has broad specificity at other positions.</text>
</comment>
<organism evidence="7 8">
    <name type="scientific">Permianibacter aggregans</name>
    <dbReference type="NCBI Taxonomy" id="1510150"/>
    <lineage>
        <taxon>Bacteria</taxon>
        <taxon>Pseudomonadati</taxon>
        <taxon>Pseudomonadota</taxon>
        <taxon>Gammaproteobacteria</taxon>
        <taxon>Pseudomonadales</taxon>
        <taxon>Pseudomonadaceae</taxon>
        <taxon>Permianibacter</taxon>
    </lineage>
</organism>
<sequence length="177" mass="20125">MAKLTILEFPDPRLRTKAQPVTDFGAELQKQIDDMFETMYAAPGIGLAATQVNIHKQLIVIDVSEDNDQPLVLINPEFVEKRGVEEMEEGCLSFPGVYAKVQRANEVRIKFQDRHGKAQEIDTGELLAVCIQHEMDHIEGKLFVDYLSPLKRDRIRKQLEKKQRIEAKEKAAEAPAL</sequence>
<gene>
    <name evidence="6" type="primary">def</name>
    <name evidence="7" type="ORF">EV696_11465</name>
</gene>
<dbReference type="NCBIfam" id="NF001159">
    <property type="entry name" value="PRK00150.1-3"/>
    <property type="match status" value="1"/>
</dbReference>
<dbReference type="PANTHER" id="PTHR10458:SF21">
    <property type="entry name" value="PEPTIDE DEFORMYLASE"/>
    <property type="match status" value="1"/>
</dbReference>
<keyword evidence="5 6" id="KW-0408">Iron</keyword>
<dbReference type="SUPFAM" id="SSF56420">
    <property type="entry name" value="Peptide deformylase"/>
    <property type="match status" value="1"/>
</dbReference>
<evidence type="ECO:0000256" key="2">
    <source>
        <dbReference type="ARBA" id="ARBA00022723"/>
    </source>
</evidence>
<dbReference type="Proteomes" id="UP000295375">
    <property type="component" value="Unassembled WGS sequence"/>
</dbReference>
<dbReference type="OrthoDB" id="9804313at2"/>
<feature type="active site" evidence="6">
    <location>
        <position position="134"/>
    </location>
</feature>
<evidence type="ECO:0000256" key="3">
    <source>
        <dbReference type="ARBA" id="ARBA00022801"/>
    </source>
</evidence>
<feature type="binding site" evidence="6">
    <location>
        <position position="137"/>
    </location>
    <ligand>
        <name>Fe cation</name>
        <dbReference type="ChEBI" id="CHEBI:24875"/>
    </ligand>
</feature>
<comment type="caution">
    <text evidence="7">The sequence shown here is derived from an EMBL/GenBank/DDBJ whole genome shotgun (WGS) entry which is preliminary data.</text>
</comment>
<comment type="similarity">
    <text evidence="1 6">Belongs to the polypeptide deformylase family.</text>
</comment>
<keyword evidence="2 6" id="KW-0479">Metal-binding</keyword>
<feature type="binding site" evidence="6">
    <location>
        <position position="133"/>
    </location>
    <ligand>
        <name>Fe cation</name>
        <dbReference type="ChEBI" id="CHEBI:24875"/>
    </ligand>
</feature>
<dbReference type="PIRSF" id="PIRSF004749">
    <property type="entry name" value="Pep_def"/>
    <property type="match status" value="1"/>
</dbReference>
<dbReference type="Pfam" id="PF01327">
    <property type="entry name" value="Pep_deformylase"/>
    <property type="match status" value="1"/>
</dbReference>
<dbReference type="PRINTS" id="PR01576">
    <property type="entry name" value="PDEFORMYLASE"/>
</dbReference>
<dbReference type="NCBIfam" id="TIGR00079">
    <property type="entry name" value="pept_deformyl"/>
    <property type="match status" value="1"/>
</dbReference>
<keyword evidence="4 6" id="KW-0648">Protein biosynthesis</keyword>
<dbReference type="AlphaFoldDB" id="A0A4R6UHE4"/>
<feature type="binding site" evidence="6">
    <location>
        <position position="91"/>
    </location>
    <ligand>
        <name>Fe cation</name>
        <dbReference type="ChEBI" id="CHEBI:24875"/>
    </ligand>
</feature>
<protein>
    <recommendedName>
        <fullName evidence="6">Peptide deformylase</fullName>
        <shortName evidence="6">PDF</shortName>
        <ecNumber evidence="6">3.5.1.88</ecNumber>
    </recommendedName>
    <alternativeName>
        <fullName evidence="6">Polypeptide deformylase</fullName>
    </alternativeName>
</protein>
<dbReference type="Gene3D" id="3.90.45.10">
    <property type="entry name" value="Peptide deformylase"/>
    <property type="match status" value="1"/>
</dbReference>
<reference evidence="7 8" key="1">
    <citation type="submission" date="2019-03" db="EMBL/GenBank/DDBJ databases">
        <title>Genomic Encyclopedia of Type Strains, Phase IV (KMG-IV): sequencing the most valuable type-strain genomes for metagenomic binning, comparative biology and taxonomic classification.</title>
        <authorList>
            <person name="Goeker M."/>
        </authorList>
    </citation>
    <scope>NUCLEOTIDE SEQUENCE [LARGE SCALE GENOMIC DNA]</scope>
    <source>
        <strain evidence="7 8">DSM 103792</strain>
    </source>
</reference>
<keyword evidence="3 6" id="KW-0378">Hydrolase</keyword>
<accession>A0A4R6UHE4</accession>
<evidence type="ECO:0000256" key="5">
    <source>
        <dbReference type="ARBA" id="ARBA00023004"/>
    </source>
</evidence>
<dbReference type="InterPro" id="IPR036821">
    <property type="entry name" value="Peptide_deformylase_sf"/>
</dbReference>
<evidence type="ECO:0000256" key="4">
    <source>
        <dbReference type="ARBA" id="ARBA00022917"/>
    </source>
</evidence>
<evidence type="ECO:0000256" key="6">
    <source>
        <dbReference type="HAMAP-Rule" id="MF_00163"/>
    </source>
</evidence>
<dbReference type="GO" id="GO:0046872">
    <property type="term" value="F:metal ion binding"/>
    <property type="evidence" value="ECO:0007669"/>
    <property type="project" value="UniProtKB-KW"/>
</dbReference>
<proteinExistence type="inferred from homology"/>
<dbReference type="EC" id="3.5.1.88" evidence="6"/>
<dbReference type="CDD" id="cd00487">
    <property type="entry name" value="Pep_deformylase"/>
    <property type="match status" value="1"/>
</dbReference>
<dbReference type="GO" id="GO:0042586">
    <property type="term" value="F:peptide deformylase activity"/>
    <property type="evidence" value="ECO:0007669"/>
    <property type="project" value="UniProtKB-UniRule"/>
</dbReference>
<evidence type="ECO:0000313" key="8">
    <source>
        <dbReference type="Proteomes" id="UP000295375"/>
    </source>
</evidence>
<name>A0A4R6UHE4_9GAMM</name>
<dbReference type="PANTHER" id="PTHR10458">
    <property type="entry name" value="PEPTIDE DEFORMYLASE"/>
    <property type="match status" value="1"/>
</dbReference>
<dbReference type="EMBL" id="SNYM01000014">
    <property type="protein sequence ID" value="TDQ46280.1"/>
    <property type="molecule type" value="Genomic_DNA"/>
</dbReference>
<comment type="catalytic activity">
    <reaction evidence="6">
        <text>N-terminal N-formyl-L-methionyl-[peptide] + H2O = N-terminal L-methionyl-[peptide] + formate</text>
        <dbReference type="Rhea" id="RHEA:24420"/>
        <dbReference type="Rhea" id="RHEA-COMP:10639"/>
        <dbReference type="Rhea" id="RHEA-COMP:10640"/>
        <dbReference type="ChEBI" id="CHEBI:15377"/>
        <dbReference type="ChEBI" id="CHEBI:15740"/>
        <dbReference type="ChEBI" id="CHEBI:49298"/>
        <dbReference type="ChEBI" id="CHEBI:64731"/>
        <dbReference type="EC" id="3.5.1.88"/>
    </reaction>
</comment>
<evidence type="ECO:0000313" key="7">
    <source>
        <dbReference type="EMBL" id="TDQ46280.1"/>
    </source>
</evidence>
<dbReference type="HAMAP" id="MF_00163">
    <property type="entry name" value="Pep_deformylase"/>
    <property type="match status" value="1"/>
</dbReference>
<evidence type="ECO:0000256" key="1">
    <source>
        <dbReference type="ARBA" id="ARBA00010759"/>
    </source>
</evidence>
<dbReference type="RefSeq" id="WP_133591991.1">
    <property type="nucleotide sequence ID" value="NZ_CP037953.1"/>
</dbReference>
<dbReference type="FunFam" id="3.90.45.10:FF:000001">
    <property type="entry name" value="Peptide deformylase"/>
    <property type="match status" value="1"/>
</dbReference>
<dbReference type="GO" id="GO:0006412">
    <property type="term" value="P:translation"/>
    <property type="evidence" value="ECO:0007669"/>
    <property type="project" value="UniProtKB-UniRule"/>
</dbReference>